<dbReference type="SMART" id="SM00173">
    <property type="entry name" value="RAS"/>
    <property type="match status" value="1"/>
</dbReference>
<dbReference type="Gene3D" id="3.40.50.300">
    <property type="entry name" value="P-loop containing nucleotide triphosphate hydrolases"/>
    <property type="match status" value="1"/>
</dbReference>
<keyword evidence="2" id="KW-0597">Phosphoprotein</keyword>
<dbReference type="InterPro" id="IPR051641">
    <property type="entry name" value="RGK_GTP-binding_reg"/>
</dbReference>
<accession>A0ABQ9FKE5</accession>
<dbReference type="SMART" id="SM00175">
    <property type="entry name" value="RAB"/>
    <property type="match status" value="1"/>
</dbReference>
<evidence type="ECO:0000256" key="2">
    <source>
        <dbReference type="ARBA" id="ARBA00022553"/>
    </source>
</evidence>
<sequence length="162" mass="18374">MKSAALGFHEPHNLLSNKTLWLISVARLKKERINGKCRCLSKLMLAFKLKFNCSASSHIIEAFVVVFSIDDRQSFDVAVDLLYKLRKEENKDESIVLVANKCDLVRSRVISFEEAKSVARTYNCKIIETSSVLNHNVDDLLAGILSQIRLKSKDKTIKYGIN</sequence>
<reference evidence="3 4" key="1">
    <citation type="submission" date="2022-12" db="EMBL/GenBank/DDBJ databases">
        <title>Chromosome-level genome of Tegillarca granosa.</title>
        <authorList>
            <person name="Kim J."/>
        </authorList>
    </citation>
    <scope>NUCLEOTIDE SEQUENCE [LARGE SCALE GENOMIC DNA]</scope>
    <source>
        <strain evidence="3">Teg-2019</strain>
        <tissue evidence="3">Adductor muscle</tissue>
    </source>
</reference>
<keyword evidence="4" id="KW-1185">Reference proteome</keyword>
<dbReference type="PANTHER" id="PTHR45775:SF6">
    <property type="entry name" value="RAD, GEM_KIR FAMILY MEMBER 2, ISOFORM C"/>
    <property type="match status" value="1"/>
</dbReference>
<dbReference type="InterPro" id="IPR027417">
    <property type="entry name" value="P-loop_NTPase"/>
</dbReference>
<dbReference type="InterPro" id="IPR001806">
    <property type="entry name" value="Small_GTPase"/>
</dbReference>
<evidence type="ECO:0000313" key="3">
    <source>
        <dbReference type="EMBL" id="KAJ8317782.1"/>
    </source>
</evidence>
<proteinExistence type="inferred from homology"/>
<comment type="caution">
    <text evidence="3">The sequence shown here is derived from an EMBL/GenBank/DDBJ whole genome shotgun (WGS) entry which is preliminary data.</text>
</comment>
<dbReference type="PROSITE" id="PS51421">
    <property type="entry name" value="RAS"/>
    <property type="match status" value="1"/>
</dbReference>
<name>A0ABQ9FKE5_TEGGR</name>
<protein>
    <submittedName>
        <fullName evidence="3">Uncharacterized protein</fullName>
    </submittedName>
</protein>
<gene>
    <name evidence="3" type="ORF">KUTeg_004666</name>
</gene>
<evidence type="ECO:0000313" key="4">
    <source>
        <dbReference type="Proteomes" id="UP001217089"/>
    </source>
</evidence>
<dbReference type="EMBL" id="JARBDR010000238">
    <property type="protein sequence ID" value="KAJ8317782.1"/>
    <property type="molecule type" value="Genomic_DNA"/>
</dbReference>
<organism evidence="3 4">
    <name type="scientific">Tegillarca granosa</name>
    <name type="common">Malaysian cockle</name>
    <name type="synonym">Anadara granosa</name>
    <dbReference type="NCBI Taxonomy" id="220873"/>
    <lineage>
        <taxon>Eukaryota</taxon>
        <taxon>Metazoa</taxon>
        <taxon>Spiralia</taxon>
        <taxon>Lophotrochozoa</taxon>
        <taxon>Mollusca</taxon>
        <taxon>Bivalvia</taxon>
        <taxon>Autobranchia</taxon>
        <taxon>Pteriomorphia</taxon>
        <taxon>Arcoida</taxon>
        <taxon>Arcoidea</taxon>
        <taxon>Arcidae</taxon>
        <taxon>Tegillarca</taxon>
    </lineage>
</organism>
<dbReference type="Pfam" id="PF00071">
    <property type="entry name" value="Ras"/>
    <property type="match status" value="1"/>
</dbReference>
<dbReference type="PROSITE" id="PS51419">
    <property type="entry name" value="RAB"/>
    <property type="match status" value="1"/>
</dbReference>
<dbReference type="Proteomes" id="UP001217089">
    <property type="component" value="Unassembled WGS sequence"/>
</dbReference>
<evidence type="ECO:0000256" key="1">
    <source>
        <dbReference type="ARBA" id="ARBA00008846"/>
    </source>
</evidence>
<comment type="similarity">
    <text evidence="1">Belongs to the small GTPase superfamily. RGK family.</text>
</comment>
<dbReference type="PANTHER" id="PTHR45775">
    <property type="entry name" value="RAD, GEM/KIR FAMILY MEMBER 2, ISOFORM C"/>
    <property type="match status" value="1"/>
</dbReference>
<dbReference type="SUPFAM" id="SSF52540">
    <property type="entry name" value="P-loop containing nucleoside triphosphate hydrolases"/>
    <property type="match status" value="1"/>
</dbReference>